<accession>A0ACC7NQT1</accession>
<sequence length="165" mass="19508">MQESTSSFVPIQETVAFRMYRTSRLIRHLHYITFQQSGFDLTPEQWFILNKLAVKSPQSQTELGDSIMDDRPNMTRILLTMEKKNLISRRADHTDKRKSEVHLSEEGRRLLDACLPSAVHVRDKLRHSIEEEDMQAFWRVMDALDRNMQTLFEEEDRTNRQPGTE</sequence>
<comment type="caution">
    <text evidence="1">The sequence shown here is derived from an EMBL/GenBank/DDBJ whole genome shotgun (WGS) entry which is preliminary data.</text>
</comment>
<dbReference type="Proteomes" id="UP001631969">
    <property type="component" value="Unassembled WGS sequence"/>
</dbReference>
<protein>
    <submittedName>
        <fullName evidence="1">MarR family winged helix-turn-helix transcriptional regulator</fullName>
    </submittedName>
</protein>
<evidence type="ECO:0000313" key="1">
    <source>
        <dbReference type="EMBL" id="MFM9326700.1"/>
    </source>
</evidence>
<organism evidence="1 2">
    <name type="scientific">Paenibacillus mesotrionivorans</name>
    <dbReference type="NCBI Taxonomy" id="3160968"/>
    <lineage>
        <taxon>Bacteria</taxon>
        <taxon>Bacillati</taxon>
        <taxon>Bacillota</taxon>
        <taxon>Bacilli</taxon>
        <taxon>Bacillales</taxon>
        <taxon>Paenibacillaceae</taxon>
        <taxon>Paenibacillus</taxon>
    </lineage>
</organism>
<keyword evidence="2" id="KW-1185">Reference proteome</keyword>
<proteinExistence type="predicted"/>
<dbReference type="EMBL" id="JBJURJ010000001">
    <property type="protein sequence ID" value="MFM9326700.1"/>
    <property type="molecule type" value="Genomic_DNA"/>
</dbReference>
<gene>
    <name evidence="1" type="ORF">ACI1P1_00170</name>
</gene>
<name>A0ACC7NQT1_9BACL</name>
<reference evidence="1" key="1">
    <citation type="submission" date="2024-12" db="EMBL/GenBank/DDBJ databases">
        <authorList>
            <person name="Wu N."/>
        </authorList>
    </citation>
    <scope>NUCLEOTIDE SEQUENCE</scope>
    <source>
        <strain evidence="1">P15</strain>
    </source>
</reference>
<evidence type="ECO:0000313" key="2">
    <source>
        <dbReference type="Proteomes" id="UP001631969"/>
    </source>
</evidence>